<comment type="catalytic activity">
    <reaction evidence="7 8">
        <text>D-erythrose 4-phosphate + phosphoenolpyruvate + H2O = 7-phospho-2-dehydro-3-deoxy-D-arabino-heptonate + phosphate</text>
        <dbReference type="Rhea" id="RHEA:14717"/>
        <dbReference type="ChEBI" id="CHEBI:15377"/>
        <dbReference type="ChEBI" id="CHEBI:16897"/>
        <dbReference type="ChEBI" id="CHEBI:43474"/>
        <dbReference type="ChEBI" id="CHEBI:58394"/>
        <dbReference type="ChEBI" id="CHEBI:58702"/>
        <dbReference type="EC" id="2.5.1.54"/>
    </reaction>
</comment>
<keyword evidence="5 8" id="KW-0808">Transferase</keyword>
<comment type="function">
    <text evidence="1 8">Stereospecific condensation of phosphoenolpyruvate (PEP) and D-erythrose-4-phosphate (E4P) giving rise to 3-deoxy-D-arabino-heptulosonate-7-phosphate (DAHP).</text>
</comment>
<evidence type="ECO:0000313" key="10">
    <source>
        <dbReference type="EMBL" id="SDH01386.1"/>
    </source>
</evidence>
<organism evidence="10 11">
    <name type="scientific">Paraburkholderia phenazinium</name>
    <dbReference type="NCBI Taxonomy" id="60549"/>
    <lineage>
        <taxon>Bacteria</taxon>
        <taxon>Pseudomonadati</taxon>
        <taxon>Pseudomonadota</taxon>
        <taxon>Betaproteobacteria</taxon>
        <taxon>Burkholderiales</taxon>
        <taxon>Burkholderiaceae</taxon>
        <taxon>Paraburkholderia</taxon>
    </lineage>
</organism>
<dbReference type="EMBL" id="FNCJ01000006">
    <property type="protein sequence ID" value="SDH01386.1"/>
    <property type="molecule type" value="Genomic_DNA"/>
</dbReference>
<dbReference type="GO" id="GO:0005737">
    <property type="term" value="C:cytoplasm"/>
    <property type="evidence" value="ECO:0007669"/>
    <property type="project" value="TreeGrafter"/>
</dbReference>
<dbReference type="PIRSF" id="PIRSF001361">
    <property type="entry name" value="DAHP_synthase"/>
    <property type="match status" value="1"/>
</dbReference>
<dbReference type="GO" id="GO:0008652">
    <property type="term" value="P:amino acid biosynthetic process"/>
    <property type="evidence" value="ECO:0007669"/>
    <property type="project" value="UniProtKB-KW"/>
</dbReference>
<sequence>MSASPSAGLNPVSRLLSPFEVLAAQPRLPHVSTVVERGRAAVADALDARSDRLVVIVGPCSIHDPQAALDYAQRLARERARLADELEIVMRVYFEKPRTTVGWKGLINDPYLDGSFRIDAGLVMARTLLNDVNTLGLPAATEFLDPFTPAYIADLVSWGAIGARTTESQTHREMASGLPMPIGFKNGTDGNVQIAADAIQAAARAHRFISIDSEGSICTVTSKGNPLGHAVLRGGKEPNYDAVSVRAAAARLHAAGARQRLIVDASHANSQRQYRNQIPVCAELGAQIASGCEVLAGVMIESNLAEGRQDAAPGKTLEYGKSITDACLSWTDTVDVLEQLAGSVRARRLARTALSCEAVAAV</sequence>
<dbReference type="GO" id="GO:0009073">
    <property type="term" value="P:aromatic amino acid family biosynthetic process"/>
    <property type="evidence" value="ECO:0007669"/>
    <property type="project" value="UniProtKB-KW"/>
</dbReference>
<evidence type="ECO:0000259" key="9">
    <source>
        <dbReference type="Pfam" id="PF00793"/>
    </source>
</evidence>
<dbReference type="GO" id="GO:0003849">
    <property type="term" value="F:3-deoxy-7-phosphoheptulonate synthase activity"/>
    <property type="evidence" value="ECO:0007669"/>
    <property type="project" value="UniProtKB-EC"/>
</dbReference>
<name>A0A1G7YYM2_9BURK</name>
<dbReference type="InterPro" id="IPR006219">
    <property type="entry name" value="DAHP_synth_1"/>
</dbReference>
<dbReference type="FunFam" id="3.20.20.70:FF:000005">
    <property type="entry name" value="Phospho-2-dehydro-3-deoxyheptonate aldolase"/>
    <property type="match status" value="1"/>
</dbReference>
<dbReference type="OrthoDB" id="9017411at2"/>
<dbReference type="UniPathway" id="UPA00053">
    <property type="reaction ID" value="UER00084"/>
</dbReference>
<comment type="similarity">
    <text evidence="3 8">Belongs to the class-I DAHP synthase family.</text>
</comment>
<dbReference type="EC" id="2.5.1.54" evidence="8"/>
<evidence type="ECO:0000256" key="5">
    <source>
        <dbReference type="ARBA" id="ARBA00022679"/>
    </source>
</evidence>
<comment type="pathway">
    <text evidence="2 8">Metabolic intermediate biosynthesis; chorismate biosynthesis; chorismate from D-erythrose 4-phosphate and phosphoenolpyruvate: step 1/7.</text>
</comment>
<evidence type="ECO:0000256" key="7">
    <source>
        <dbReference type="ARBA" id="ARBA00047508"/>
    </source>
</evidence>
<dbReference type="PANTHER" id="PTHR21225:SF12">
    <property type="entry name" value="PHOSPHO-2-DEHYDRO-3-DEOXYHEPTONATE ALDOLASE, TYROSINE-INHIBITED"/>
    <property type="match status" value="1"/>
</dbReference>
<dbReference type="Proteomes" id="UP000199706">
    <property type="component" value="Unassembled WGS sequence"/>
</dbReference>
<evidence type="ECO:0000256" key="1">
    <source>
        <dbReference type="ARBA" id="ARBA00003726"/>
    </source>
</evidence>
<accession>A0A1G7YYM2</accession>
<reference evidence="10 11" key="1">
    <citation type="submission" date="2016-10" db="EMBL/GenBank/DDBJ databases">
        <authorList>
            <person name="de Groot N.N."/>
        </authorList>
    </citation>
    <scope>NUCLEOTIDE SEQUENCE [LARGE SCALE GENOMIC DNA]</scope>
    <source>
        <strain evidence="10 11">LMG 2247</strain>
    </source>
</reference>
<evidence type="ECO:0000256" key="8">
    <source>
        <dbReference type="PIRNR" id="PIRNR001361"/>
    </source>
</evidence>
<dbReference type="NCBIfam" id="NF009396">
    <property type="entry name" value="PRK12756.1"/>
    <property type="match status" value="1"/>
</dbReference>
<dbReference type="InterPro" id="IPR006218">
    <property type="entry name" value="DAHP1/KDSA"/>
</dbReference>
<dbReference type="GO" id="GO:0042802">
    <property type="term" value="F:identical protein binding"/>
    <property type="evidence" value="ECO:0007669"/>
    <property type="project" value="UniProtKB-ARBA"/>
</dbReference>
<proteinExistence type="inferred from homology"/>
<gene>
    <name evidence="10" type="ORF">SAMN05216466_106365</name>
</gene>
<dbReference type="NCBIfam" id="TIGR00034">
    <property type="entry name" value="aroFGH"/>
    <property type="match status" value="1"/>
</dbReference>
<evidence type="ECO:0000256" key="4">
    <source>
        <dbReference type="ARBA" id="ARBA00022605"/>
    </source>
</evidence>
<dbReference type="AlphaFoldDB" id="A0A1G7YYM2"/>
<protein>
    <recommendedName>
        <fullName evidence="8">Phospho-2-dehydro-3-deoxyheptonate aldolase</fullName>
        <ecNumber evidence="8">2.5.1.54</ecNumber>
    </recommendedName>
</protein>
<dbReference type="GO" id="GO:0009423">
    <property type="term" value="P:chorismate biosynthetic process"/>
    <property type="evidence" value="ECO:0007669"/>
    <property type="project" value="UniProtKB-UniPathway"/>
</dbReference>
<dbReference type="SUPFAM" id="SSF51569">
    <property type="entry name" value="Aldolase"/>
    <property type="match status" value="1"/>
</dbReference>
<keyword evidence="4 8" id="KW-0028">Amino-acid biosynthesis</keyword>
<dbReference type="Pfam" id="PF00793">
    <property type="entry name" value="DAHP_synth_1"/>
    <property type="match status" value="1"/>
</dbReference>
<dbReference type="InterPro" id="IPR013785">
    <property type="entry name" value="Aldolase_TIM"/>
</dbReference>
<evidence type="ECO:0000256" key="3">
    <source>
        <dbReference type="ARBA" id="ARBA00007985"/>
    </source>
</evidence>
<evidence type="ECO:0000256" key="6">
    <source>
        <dbReference type="ARBA" id="ARBA00023141"/>
    </source>
</evidence>
<keyword evidence="6 8" id="KW-0057">Aromatic amino acid biosynthesis</keyword>
<dbReference type="PANTHER" id="PTHR21225">
    <property type="entry name" value="PHOSPHO-2-DEHYDRO-3-DEOXYHEPTONATE ALDOLASE DAHP SYNTHETASE"/>
    <property type="match status" value="1"/>
</dbReference>
<evidence type="ECO:0000313" key="11">
    <source>
        <dbReference type="Proteomes" id="UP000199706"/>
    </source>
</evidence>
<dbReference type="NCBIfam" id="NF009395">
    <property type="entry name" value="PRK12755.1"/>
    <property type="match status" value="1"/>
</dbReference>
<feature type="domain" description="DAHP synthetase I/KDSA" evidence="9">
    <location>
        <begin position="49"/>
        <end position="337"/>
    </location>
</feature>
<dbReference type="Gene3D" id="3.20.20.70">
    <property type="entry name" value="Aldolase class I"/>
    <property type="match status" value="1"/>
</dbReference>
<evidence type="ECO:0000256" key="2">
    <source>
        <dbReference type="ARBA" id="ARBA00004688"/>
    </source>
</evidence>